<feature type="non-terminal residue" evidence="9">
    <location>
        <position position="1"/>
    </location>
</feature>
<accession>A0A9P4HSJ7</accession>
<dbReference type="PROSITE" id="PS51633">
    <property type="entry name" value="CXC"/>
    <property type="match status" value="1"/>
</dbReference>
<evidence type="ECO:0000256" key="1">
    <source>
        <dbReference type="ARBA" id="ARBA00022603"/>
    </source>
</evidence>
<evidence type="ECO:0000313" key="9">
    <source>
        <dbReference type="EMBL" id="KAF2085163.1"/>
    </source>
</evidence>
<dbReference type="GO" id="GO:0031507">
    <property type="term" value="P:heterochromatin formation"/>
    <property type="evidence" value="ECO:0007669"/>
    <property type="project" value="TreeGrafter"/>
</dbReference>
<dbReference type="GO" id="GO:0003682">
    <property type="term" value="F:chromatin binding"/>
    <property type="evidence" value="ECO:0007669"/>
    <property type="project" value="TreeGrafter"/>
</dbReference>
<dbReference type="PROSITE" id="PS50280">
    <property type="entry name" value="SET"/>
    <property type="match status" value="1"/>
</dbReference>
<dbReference type="SUPFAM" id="SSF82199">
    <property type="entry name" value="SET domain"/>
    <property type="match status" value="1"/>
</dbReference>
<dbReference type="InterPro" id="IPR001214">
    <property type="entry name" value="SET_dom"/>
</dbReference>
<sequence>NSHYKRPPFVPCNHQGSCEEAHCQCFRDGVQCEKTCACPPSCGRRFDGCNCAAKHGACWKRERCPCFLLHRECDPDLCARCGADEVLDPANRYDNELVSTKCANVGIQRNVARRTLLGQSQVAGFGLYIGEDVKVDDFLGEYTGEIVTKNEAERREEIYEHQHKLFIFTLNKEQDIDATRAGNKFRFLNSSRADPNVYTKVLLCNTAHRVGLYAKSNIKAGEELFFDYGYMHIFLPFAFLIC</sequence>
<reference evidence="9" key="1">
    <citation type="journal article" date="2020" name="Stud. Mycol.">
        <title>101 Dothideomycetes genomes: a test case for predicting lifestyles and emergence of pathogens.</title>
        <authorList>
            <person name="Haridas S."/>
            <person name="Albert R."/>
            <person name="Binder M."/>
            <person name="Bloem J."/>
            <person name="Labutti K."/>
            <person name="Salamov A."/>
            <person name="Andreopoulos B."/>
            <person name="Baker S."/>
            <person name="Barry K."/>
            <person name="Bills G."/>
            <person name="Bluhm B."/>
            <person name="Cannon C."/>
            <person name="Castanera R."/>
            <person name="Culley D."/>
            <person name="Daum C."/>
            <person name="Ezra D."/>
            <person name="Gonzalez J."/>
            <person name="Henrissat B."/>
            <person name="Kuo A."/>
            <person name="Liang C."/>
            <person name="Lipzen A."/>
            <person name="Lutzoni F."/>
            <person name="Magnuson J."/>
            <person name="Mondo S."/>
            <person name="Nolan M."/>
            <person name="Ohm R."/>
            <person name="Pangilinan J."/>
            <person name="Park H.-J."/>
            <person name="Ramirez L."/>
            <person name="Alfaro M."/>
            <person name="Sun H."/>
            <person name="Tritt A."/>
            <person name="Yoshinaga Y."/>
            <person name="Zwiers L.-H."/>
            <person name="Turgeon B."/>
            <person name="Goodwin S."/>
            <person name="Spatafora J."/>
            <person name="Crous P."/>
            <person name="Grigoriev I."/>
        </authorList>
    </citation>
    <scope>NUCLEOTIDE SEQUENCE</scope>
    <source>
        <strain evidence="9">CBS 121410</strain>
    </source>
</reference>
<dbReference type="Pfam" id="PF18264">
    <property type="entry name" value="preSET_CXC"/>
    <property type="match status" value="1"/>
</dbReference>
<dbReference type="InterPro" id="IPR045318">
    <property type="entry name" value="EZH1/2-like"/>
</dbReference>
<dbReference type="InterPro" id="IPR041355">
    <property type="entry name" value="Pre-SET_CXC"/>
</dbReference>
<dbReference type="AlphaFoldDB" id="A0A9P4HSJ7"/>
<feature type="domain" description="SET" evidence="7">
    <location>
        <begin position="113"/>
        <end position="229"/>
    </location>
</feature>
<proteinExistence type="predicted"/>
<evidence type="ECO:0000256" key="4">
    <source>
        <dbReference type="ARBA" id="ARBA00023015"/>
    </source>
</evidence>
<dbReference type="InterPro" id="IPR026489">
    <property type="entry name" value="CXC_dom"/>
</dbReference>
<dbReference type="GO" id="GO:0140951">
    <property type="term" value="F:histone H3K27 trimethyltransferase activity"/>
    <property type="evidence" value="ECO:0007669"/>
    <property type="project" value="UniProtKB-EC"/>
</dbReference>
<dbReference type="SMART" id="SM00317">
    <property type="entry name" value="SET"/>
    <property type="match status" value="1"/>
</dbReference>
<dbReference type="GO" id="GO:0032259">
    <property type="term" value="P:methylation"/>
    <property type="evidence" value="ECO:0007669"/>
    <property type="project" value="UniProtKB-KW"/>
</dbReference>
<comment type="caution">
    <text evidence="9">The sequence shown here is derived from an EMBL/GenBank/DDBJ whole genome shotgun (WGS) entry which is preliminary data.</text>
</comment>
<keyword evidence="3" id="KW-0949">S-adenosyl-L-methionine</keyword>
<dbReference type="EMBL" id="ML978733">
    <property type="protein sequence ID" value="KAF2085163.1"/>
    <property type="molecule type" value="Genomic_DNA"/>
</dbReference>
<evidence type="ECO:0000313" key="10">
    <source>
        <dbReference type="Proteomes" id="UP000799776"/>
    </source>
</evidence>
<keyword evidence="5" id="KW-0804">Transcription</keyword>
<evidence type="ECO:0000256" key="2">
    <source>
        <dbReference type="ARBA" id="ARBA00022679"/>
    </source>
</evidence>
<name>A0A9P4HSJ7_9PEZI</name>
<evidence type="ECO:0000256" key="5">
    <source>
        <dbReference type="ARBA" id="ARBA00023163"/>
    </source>
</evidence>
<keyword evidence="2" id="KW-0808">Transferase</keyword>
<evidence type="ECO:0000256" key="3">
    <source>
        <dbReference type="ARBA" id="ARBA00022691"/>
    </source>
</evidence>
<dbReference type="Gene3D" id="2.170.270.10">
    <property type="entry name" value="SET domain"/>
    <property type="match status" value="1"/>
</dbReference>
<keyword evidence="10" id="KW-1185">Reference proteome</keyword>
<organism evidence="9 10">
    <name type="scientific">Saccharata proteae CBS 121410</name>
    <dbReference type="NCBI Taxonomy" id="1314787"/>
    <lineage>
        <taxon>Eukaryota</taxon>
        <taxon>Fungi</taxon>
        <taxon>Dikarya</taxon>
        <taxon>Ascomycota</taxon>
        <taxon>Pezizomycotina</taxon>
        <taxon>Dothideomycetes</taxon>
        <taxon>Dothideomycetes incertae sedis</taxon>
        <taxon>Botryosphaeriales</taxon>
        <taxon>Saccharataceae</taxon>
        <taxon>Saccharata</taxon>
    </lineage>
</organism>
<dbReference type="GO" id="GO:0005634">
    <property type="term" value="C:nucleus"/>
    <property type="evidence" value="ECO:0007669"/>
    <property type="project" value="TreeGrafter"/>
</dbReference>
<dbReference type="PANTHER" id="PTHR45747:SF4">
    <property type="entry name" value="HISTONE-LYSINE N-METHYLTRANSFERASE E(Z)"/>
    <property type="match status" value="1"/>
</dbReference>
<evidence type="ECO:0000259" key="8">
    <source>
        <dbReference type="PROSITE" id="PS51633"/>
    </source>
</evidence>
<dbReference type="Proteomes" id="UP000799776">
    <property type="component" value="Unassembled WGS sequence"/>
</dbReference>
<evidence type="ECO:0000259" key="7">
    <source>
        <dbReference type="PROSITE" id="PS50280"/>
    </source>
</evidence>
<dbReference type="InterPro" id="IPR046341">
    <property type="entry name" value="SET_dom_sf"/>
</dbReference>
<protein>
    <submittedName>
        <fullName evidence="9">SET domain-containing protein</fullName>
    </submittedName>
</protein>
<gene>
    <name evidence="9" type="ORF">K490DRAFT_47494</name>
</gene>
<dbReference type="Pfam" id="PF00856">
    <property type="entry name" value="SET"/>
    <property type="match status" value="1"/>
</dbReference>
<feature type="domain" description="CXC" evidence="8">
    <location>
        <begin position="1"/>
        <end position="98"/>
    </location>
</feature>
<comment type="catalytic activity">
    <reaction evidence="6">
        <text>L-lysyl(27)-[histone H3] + 3 S-adenosyl-L-methionine = N(6),N(6),N(6)-trimethyl-L-lysyl(27)-[histone H3] + 3 S-adenosyl-L-homocysteine + 3 H(+)</text>
        <dbReference type="Rhea" id="RHEA:60292"/>
        <dbReference type="Rhea" id="RHEA-COMP:15535"/>
        <dbReference type="Rhea" id="RHEA-COMP:15548"/>
        <dbReference type="ChEBI" id="CHEBI:15378"/>
        <dbReference type="ChEBI" id="CHEBI:29969"/>
        <dbReference type="ChEBI" id="CHEBI:57856"/>
        <dbReference type="ChEBI" id="CHEBI:59789"/>
        <dbReference type="ChEBI" id="CHEBI:61961"/>
        <dbReference type="EC" id="2.1.1.356"/>
    </reaction>
</comment>
<keyword evidence="1" id="KW-0489">Methyltransferase</keyword>
<keyword evidence="4" id="KW-0805">Transcription regulation</keyword>
<evidence type="ECO:0000256" key="6">
    <source>
        <dbReference type="ARBA" id="ARBA00048568"/>
    </source>
</evidence>
<dbReference type="OrthoDB" id="6141102at2759"/>
<dbReference type="PANTHER" id="PTHR45747">
    <property type="entry name" value="HISTONE-LYSINE N-METHYLTRANSFERASE E(Z)"/>
    <property type="match status" value="1"/>
</dbReference>